<protein>
    <submittedName>
        <fullName evidence="1">Hypothethical protein</fullName>
    </submittedName>
</protein>
<name>A0ABN5W5Y2_9STAP</name>
<keyword evidence="2" id="KW-1185">Reference proteome</keyword>
<accession>A0ABN5W5Y2</accession>
<evidence type="ECO:0000313" key="2">
    <source>
        <dbReference type="Proteomes" id="UP000274772"/>
    </source>
</evidence>
<organism evidence="1 2">
    <name type="scientific">Staphylococcus caprae</name>
    <dbReference type="NCBI Taxonomy" id="29380"/>
    <lineage>
        <taxon>Bacteria</taxon>
        <taxon>Bacillati</taxon>
        <taxon>Bacillota</taxon>
        <taxon>Bacilli</taxon>
        <taxon>Bacillales</taxon>
        <taxon>Staphylococcaceae</taxon>
        <taxon>Staphylococcus</taxon>
    </lineage>
</organism>
<gene>
    <name evidence="1" type="ORF">JMUB590_2395</name>
</gene>
<proteinExistence type="predicted"/>
<sequence>MFKINHNEVGLFDLFRATRMFIFKMSNTFHITKQQMYNSQSVMNLKIKLMK</sequence>
<reference evidence="1 2" key="1">
    <citation type="submission" date="2018-05" db="EMBL/GenBank/DDBJ databases">
        <title>Complete genome sequencing of three human clinical isolates of Staphylococcus caprae reveals virulence factors similar to those of S. epidermidis and S. capitis.</title>
        <authorList>
            <person name="Watanabe S."/>
            <person name="Cui L."/>
        </authorList>
    </citation>
    <scope>NUCLEOTIDE SEQUENCE [LARGE SCALE GENOMIC DNA]</scope>
    <source>
        <strain evidence="1 2">JMUB590</strain>
    </source>
</reference>
<dbReference type="Proteomes" id="UP000274772">
    <property type="component" value="Chromosome"/>
</dbReference>
<dbReference type="EMBL" id="AP018586">
    <property type="protein sequence ID" value="BBD93436.1"/>
    <property type="molecule type" value="Genomic_DNA"/>
</dbReference>
<evidence type="ECO:0000313" key="1">
    <source>
        <dbReference type="EMBL" id="BBD93436.1"/>
    </source>
</evidence>